<dbReference type="Gene3D" id="3.40.50.10610">
    <property type="entry name" value="ABC-type transport auxiliary lipoprotein component"/>
    <property type="match status" value="1"/>
</dbReference>
<reference evidence="2 3" key="1">
    <citation type="journal article" date="2016" name="Nat. Commun.">
        <title>Thousands of microbial genomes shed light on interconnected biogeochemical processes in an aquifer system.</title>
        <authorList>
            <person name="Anantharaman K."/>
            <person name="Brown C.T."/>
            <person name="Hug L.A."/>
            <person name="Sharon I."/>
            <person name="Castelle C.J."/>
            <person name="Probst A.J."/>
            <person name="Thomas B.C."/>
            <person name="Singh A."/>
            <person name="Wilkins M.J."/>
            <person name="Karaoz U."/>
            <person name="Brodie E.L."/>
            <person name="Williams K.H."/>
            <person name="Hubbard S.S."/>
            <person name="Banfield J.F."/>
        </authorList>
    </citation>
    <scope>NUCLEOTIDE SEQUENCE [LARGE SCALE GENOMIC DNA]</scope>
</reference>
<evidence type="ECO:0000313" key="3">
    <source>
        <dbReference type="Proteomes" id="UP000179243"/>
    </source>
</evidence>
<protein>
    <recommendedName>
        <fullName evidence="4">Flagellar assembly protein T N-terminal domain-containing protein</fullName>
    </recommendedName>
</protein>
<feature type="signal peptide" evidence="1">
    <location>
        <begin position="1"/>
        <end position="23"/>
    </location>
</feature>
<evidence type="ECO:0000256" key="1">
    <source>
        <dbReference type="SAM" id="SignalP"/>
    </source>
</evidence>
<proteinExistence type="predicted"/>
<dbReference type="AlphaFoldDB" id="A0A1F7F4N6"/>
<comment type="caution">
    <text evidence="2">The sequence shown here is derived from an EMBL/GenBank/DDBJ whole genome shotgun (WGS) entry which is preliminary data.</text>
</comment>
<organism evidence="2 3">
    <name type="scientific">Candidatus Raymondbacteria bacterium RIFOXYD12_FULL_49_13</name>
    <dbReference type="NCBI Taxonomy" id="1817890"/>
    <lineage>
        <taxon>Bacteria</taxon>
        <taxon>Raymondiibacteriota</taxon>
    </lineage>
</organism>
<feature type="chain" id="PRO_5009528394" description="Flagellar assembly protein T N-terminal domain-containing protein" evidence="1">
    <location>
        <begin position="24"/>
        <end position="381"/>
    </location>
</feature>
<accession>A0A1F7F4N6</accession>
<name>A0A1F7F4N6_UNCRA</name>
<sequence length="381" mass="40693">MKIMTLFACSVLLFAAGATCQQAADDVKIVEGYGLSSTQPDALTQAKRDAIEKGIGVMLLSQTETKNFMLEKDVIITKTMGSVKKYDVLSQGKTPDGLFEIKIKAQVSLASIKADLAALKILLETMDKPRVMVLIQESRNGETKAGYNSAATAILDFLTEKEFNIVDPAQVAALMGSNDEYIAQAAAGDPVAAAKLGRDNGAEVILVGRATGSLAPDNPMLGNMKSGQADLNITVINCQTGKVITAKNAHQAKPHISAETAMSNALLAAGKKILDRDLFDKIVGHWQDQANNGQELRVLVKGVDSFAKLKEVKMYVQTMSPNVVTVTQRSWTKEKGQLELAVVFKGNAEAFCEYIDGKATKGGVKMAVVDYSSGAVKLSAE</sequence>
<keyword evidence="1" id="KW-0732">Signal</keyword>
<gene>
    <name evidence="2" type="ORF">A2519_19325</name>
</gene>
<dbReference type="Proteomes" id="UP000179243">
    <property type="component" value="Unassembled WGS sequence"/>
</dbReference>
<dbReference type="EMBL" id="MFYX01000125">
    <property type="protein sequence ID" value="OGK01476.1"/>
    <property type="molecule type" value="Genomic_DNA"/>
</dbReference>
<evidence type="ECO:0000313" key="2">
    <source>
        <dbReference type="EMBL" id="OGK01476.1"/>
    </source>
</evidence>
<evidence type="ECO:0008006" key="4">
    <source>
        <dbReference type="Google" id="ProtNLM"/>
    </source>
</evidence>